<dbReference type="PROSITE" id="PS00061">
    <property type="entry name" value="ADH_SHORT"/>
    <property type="match status" value="1"/>
</dbReference>
<proteinExistence type="inferred from homology"/>
<dbReference type="InterPro" id="IPR020904">
    <property type="entry name" value="Sc_DH/Rdtase_CS"/>
</dbReference>
<dbReference type="PANTHER" id="PTHR43180">
    <property type="entry name" value="3-OXOACYL-(ACYL-CARRIER-PROTEIN) REDUCTASE (AFU_ORTHOLOGUE AFUA_6G11210)"/>
    <property type="match status" value="1"/>
</dbReference>
<dbReference type="EMBL" id="QEAO01000044">
    <property type="protein sequence ID" value="TPX31500.1"/>
    <property type="molecule type" value="Genomic_DNA"/>
</dbReference>
<evidence type="ECO:0008006" key="6">
    <source>
        <dbReference type="Google" id="ProtNLM"/>
    </source>
</evidence>
<dbReference type="GO" id="GO:0016491">
    <property type="term" value="F:oxidoreductase activity"/>
    <property type="evidence" value="ECO:0007669"/>
    <property type="project" value="UniProtKB-KW"/>
</dbReference>
<dbReference type="Pfam" id="PF13561">
    <property type="entry name" value="adh_short_C2"/>
    <property type="match status" value="1"/>
</dbReference>
<dbReference type="RefSeq" id="XP_031022920.1">
    <property type="nucleotide sequence ID" value="XM_031171118.1"/>
</dbReference>
<evidence type="ECO:0000313" key="4">
    <source>
        <dbReference type="EMBL" id="TPX31500.1"/>
    </source>
</evidence>
<evidence type="ECO:0000256" key="3">
    <source>
        <dbReference type="ARBA" id="ARBA00023002"/>
    </source>
</evidence>
<dbReference type="SUPFAM" id="SSF51735">
    <property type="entry name" value="NAD(P)-binding Rossmann-fold domains"/>
    <property type="match status" value="1"/>
</dbReference>
<dbReference type="Proteomes" id="UP000319731">
    <property type="component" value="Unassembled WGS sequence"/>
</dbReference>
<dbReference type="PRINTS" id="PR00081">
    <property type="entry name" value="GDHRDH"/>
</dbReference>
<sequence>MAALATKQVVSHLASPQKLSASTASPPPKLANLVCVLSGCNSRYGIGWATALEFAKHQPKALFVTDIHSDKLDDLVNAIKEISSVTTAHAMKMDQSLEADVAGVVDEALKLYGRLDVFFINGGILGANEPLLGGESATNFMDVMKVNALGPFVGCKHGARGMLVTSKDKPVPKGSIIVTSSIAGLNGGTASIAYGASKAASINLVKHVAIELKGNNIRVNAILPGMTETGMSKPAFDGLRASGRLGILGDLNPLLRHAMPQEMATVVVFLASEDASYINGTSITVDGGWTASHPFLAIRPPNASV</sequence>
<evidence type="ECO:0000256" key="2">
    <source>
        <dbReference type="ARBA" id="ARBA00022857"/>
    </source>
</evidence>
<gene>
    <name evidence="4" type="ORF">SmJEL517_g05191</name>
</gene>
<keyword evidence="5" id="KW-1185">Reference proteome</keyword>
<dbReference type="CDD" id="cd05233">
    <property type="entry name" value="SDR_c"/>
    <property type="match status" value="1"/>
</dbReference>
<dbReference type="AlphaFoldDB" id="A0A507BMT5"/>
<accession>A0A507BMT5</accession>
<dbReference type="STRING" id="1806994.A0A507BMT5"/>
<keyword evidence="2" id="KW-0521">NADP</keyword>
<dbReference type="FunFam" id="3.40.50.720:FF:000084">
    <property type="entry name" value="Short-chain dehydrogenase reductase"/>
    <property type="match status" value="1"/>
</dbReference>
<dbReference type="OrthoDB" id="15140at2759"/>
<evidence type="ECO:0000256" key="1">
    <source>
        <dbReference type="ARBA" id="ARBA00006484"/>
    </source>
</evidence>
<protein>
    <recommendedName>
        <fullName evidence="6">3-oxoacyl-[acyl-carrier-protein] reductase</fullName>
    </recommendedName>
</protein>
<name>A0A507BMT5_9FUNG</name>
<reference evidence="4 5" key="1">
    <citation type="journal article" date="2019" name="Sci. Rep.">
        <title>Comparative genomics of chytrid fungi reveal insights into the obligate biotrophic and pathogenic lifestyle of Synchytrium endobioticum.</title>
        <authorList>
            <person name="van de Vossenberg B.T.L.H."/>
            <person name="Warris S."/>
            <person name="Nguyen H.D.T."/>
            <person name="van Gent-Pelzer M.P.E."/>
            <person name="Joly D.L."/>
            <person name="van de Geest H.C."/>
            <person name="Bonants P.J.M."/>
            <person name="Smith D.S."/>
            <person name="Levesque C.A."/>
            <person name="van der Lee T.A.J."/>
        </authorList>
    </citation>
    <scope>NUCLEOTIDE SEQUENCE [LARGE SCALE GENOMIC DNA]</scope>
    <source>
        <strain evidence="4 5">JEL517</strain>
    </source>
</reference>
<dbReference type="PANTHER" id="PTHR43180:SF66">
    <property type="entry name" value="SHORT-CHAIN DEHYDROGENASE_REDUCTASE FAMILY PROTEIN"/>
    <property type="match status" value="1"/>
</dbReference>
<dbReference type="Gene3D" id="3.40.50.720">
    <property type="entry name" value="NAD(P)-binding Rossmann-like Domain"/>
    <property type="match status" value="1"/>
</dbReference>
<evidence type="ECO:0000313" key="5">
    <source>
        <dbReference type="Proteomes" id="UP000319731"/>
    </source>
</evidence>
<comment type="similarity">
    <text evidence="1">Belongs to the short-chain dehydrogenases/reductases (SDR) family.</text>
</comment>
<comment type="caution">
    <text evidence="4">The sequence shown here is derived from an EMBL/GenBank/DDBJ whole genome shotgun (WGS) entry which is preliminary data.</text>
</comment>
<organism evidence="4 5">
    <name type="scientific">Synchytrium microbalum</name>
    <dbReference type="NCBI Taxonomy" id="1806994"/>
    <lineage>
        <taxon>Eukaryota</taxon>
        <taxon>Fungi</taxon>
        <taxon>Fungi incertae sedis</taxon>
        <taxon>Chytridiomycota</taxon>
        <taxon>Chytridiomycota incertae sedis</taxon>
        <taxon>Chytridiomycetes</taxon>
        <taxon>Synchytriales</taxon>
        <taxon>Synchytriaceae</taxon>
        <taxon>Synchytrium</taxon>
    </lineage>
</organism>
<keyword evidence="3" id="KW-0560">Oxidoreductase</keyword>
<dbReference type="InterPro" id="IPR002347">
    <property type="entry name" value="SDR_fam"/>
</dbReference>
<dbReference type="GeneID" id="42006415"/>
<dbReference type="InterPro" id="IPR036291">
    <property type="entry name" value="NAD(P)-bd_dom_sf"/>
</dbReference>